<dbReference type="PROSITE" id="PS50181">
    <property type="entry name" value="FBOX"/>
    <property type="match status" value="1"/>
</dbReference>
<evidence type="ECO:0000313" key="2">
    <source>
        <dbReference type="EMBL" id="KAK0431450.1"/>
    </source>
</evidence>
<dbReference type="InterPro" id="IPR001810">
    <property type="entry name" value="F-box_dom"/>
</dbReference>
<feature type="domain" description="F-box" evidence="1">
    <location>
        <begin position="1"/>
        <end position="46"/>
    </location>
</feature>
<name>A0AA39MFD0_9AGAR</name>
<comment type="caution">
    <text evidence="2">The sequence shown here is derived from an EMBL/GenBank/DDBJ whole genome shotgun (WGS) entry which is preliminary data.</text>
</comment>
<dbReference type="Proteomes" id="UP001175226">
    <property type="component" value="Unassembled WGS sequence"/>
</dbReference>
<organism evidence="2 3">
    <name type="scientific">Armillaria borealis</name>
    <dbReference type="NCBI Taxonomy" id="47425"/>
    <lineage>
        <taxon>Eukaryota</taxon>
        <taxon>Fungi</taxon>
        <taxon>Dikarya</taxon>
        <taxon>Basidiomycota</taxon>
        <taxon>Agaricomycotina</taxon>
        <taxon>Agaricomycetes</taxon>
        <taxon>Agaricomycetidae</taxon>
        <taxon>Agaricales</taxon>
        <taxon>Marasmiineae</taxon>
        <taxon>Physalacriaceae</taxon>
        <taxon>Armillaria</taxon>
    </lineage>
</organism>
<dbReference type="EMBL" id="JAUEPT010000114">
    <property type="protein sequence ID" value="KAK0431450.1"/>
    <property type="molecule type" value="Genomic_DNA"/>
</dbReference>
<evidence type="ECO:0000259" key="1">
    <source>
        <dbReference type="PROSITE" id="PS50181"/>
    </source>
</evidence>
<reference evidence="2" key="1">
    <citation type="submission" date="2023-06" db="EMBL/GenBank/DDBJ databases">
        <authorList>
            <consortium name="Lawrence Berkeley National Laboratory"/>
            <person name="Ahrendt S."/>
            <person name="Sahu N."/>
            <person name="Indic B."/>
            <person name="Wong-Bajracharya J."/>
            <person name="Merenyi Z."/>
            <person name="Ke H.-M."/>
            <person name="Monk M."/>
            <person name="Kocsube S."/>
            <person name="Drula E."/>
            <person name="Lipzen A."/>
            <person name="Balint B."/>
            <person name="Henrissat B."/>
            <person name="Andreopoulos B."/>
            <person name="Martin F.M."/>
            <person name="Harder C.B."/>
            <person name="Rigling D."/>
            <person name="Ford K.L."/>
            <person name="Foster G.D."/>
            <person name="Pangilinan J."/>
            <person name="Papanicolaou A."/>
            <person name="Barry K."/>
            <person name="LaButti K."/>
            <person name="Viragh M."/>
            <person name="Koriabine M."/>
            <person name="Yan M."/>
            <person name="Riley R."/>
            <person name="Champramary S."/>
            <person name="Plett K.L."/>
            <person name="Tsai I.J."/>
            <person name="Slot J."/>
            <person name="Sipos G."/>
            <person name="Plett J."/>
            <person name="Nagy L.G."/>
            <person name="Grigoriev I.V."/>
        </authorList>
    </citation>
    <scope>NUCLEOTIDE SEQUENCE</scope>
    <source>
        <strain evidence="2">FPL87.14</strain>
    </source>
</reference>
<protein>
    <recommendedName>
        <fullName evidence="1">F-box domain-containing protein</fullName>
    </recommendedName>
</protein>
<sequence length="277" mass="31268">MRLLDLPYKLLAYIIHFSDPDTLRTLCLTEKHIIHHIAHPFLWRNVTIIFDINQDPRPNLFSLDSGRLAAIRSFSIIFPDYFDLHSPSFAPAIAKMVNVNYIHVSGGSGPFIRLILENMTVSLVTLELDRCDADPQDFADMVPITIRDLRISRCHLSLRFLLGPLTVENLEVHGPGLDGECMPIGVTLRRLTDAHLGKLKKLCLVDTCLDAGCHDVLHLTRALERRFLSLEELILELPLPQDTHQKLLQLIPAFPVLKSSHIVSRANKTSLNIANRG</sequence>
<keyword evidence="3" id="KW-1185">Reference proteome</keyword>
<accession>A0AA39MFD0</accession>
<gene>
    <name evidence="2" type="ORF">EV421DRAFT_169149</name>
</gene>
<evidence type="ECO:0000313" key="3">
    <source>
        <dbReference type="Proteomes" id="UP001175226"/>
    </source>
</evidence>
<dbReference type="SUPFAM" id="SSF52047">
    <property type="entry name" value="RNI-like"/>
    <property type="match status" value="1"/>
</dbReference>
<dbReference type="AlphaFoldDB" id="A0AA39MFD0"/>
<proteinExistence type="predicted"/>